<sequence>SQESEIHKASKRMNDISKNDESSDHIISDTCDDDVVGCLPRMFLTCHREAIENIIMSLPDVVSEGDRSALDNHFDRFSRLLGIYQEQPNLLDSAIPSLLKTLESYVKLPSSINSNKSLDQLSIIALRYIFCIMKVRGSKVVVRLLPHHVSYLDKLLNALEQYQDNVGSDLYERHALLLWLWIVCKNPFDFKKFDPVDKPGLTSSRILKIATSYLKYPWATTHRFLLHERL</sequence>
<keyword evidence="3" id="KW-1185">Reference proteome</keyword>
<dbReference type="GO" id="GO:0070830">
    <property type="term" value="P:bicellular tight junction assembly"/>
    <property type="evidence" value="ECO:0007669"/>
    <property type="project" value="TreeGrafter"/>
</dbReference>
<reference evidence="3" key="2">
    <citation type="journal article" date="2016" name="Sci. Rep.">
        <title>Dictyocaulus viviparus genome, variome and transcriptome elucidate lungworm biology and support future intervention.</title>
        <authorList>
            <person name="McNulty S.N."/>
            <person name="Strube C."/>
            <person name="Rosa B.A."/>
            <person name="Martin J.C."/>
            <person name="Tyagi R."/>
            <person name="Choi Y.J."/>
            <person name="Wang Q."/>
            <person name="Hallsworth Pepin K."/>
            <person name="Zhang X."/>
            <person name="Ozersky P."/>
            <person name="Wilson R.K."/>
            <person name="Sternberg P.W."/>
            <person name="Gasser R.B."/>
            <person name="Mitreva M."/>
        </authorList>
    </citation>
    <scope>NUCLEOTIDE SEQUENCE [LARGE SCALE GENOMIC DNA]</scope>
    <source>
        <strain evidence="3">HannoverDv2000</strain>
    </source>
</reference>
<dbReference type="GO" id="GO:0007021">
    <property type="term" value="P:tubulin complex assembly"/>
    <property type="evidence" value="ECO:0007669"/>
    <property type="project" value="InterPro"/>
</dbReference>
<feature type="region of interest" description="Disordered" evidence="1">
    <location>
        <begin position="1"/>
        <end position="24"/>
    </location>
</feature>
<gene>
    <name evidence="2" type="ORF">DICVIV_09388</name>
</gene>
<proteinExistence type="predicted"/>
<dbReference type="EMBL" id="KN716461">
    <property type="protein sequence ID" value="KJH44601.1"/>
    <property type="molecule type" value="Genomic_DNA"/>
</dbReference>
<evidence type="ECO:0000313" key="2">
    <source>
        <dbReference type="EMBL" id="KJH44601.1"/>
    </source>
</evidence>
<protein>
    <submittedName>
        <fullName evidence="2">Uncharacterized protein</fullName>
    </submittedName>
</protein>
<dbReference type="AlphaFoldDB" id="A0A0D8XQF3"/>
<name>A0A0D8XQF3_DICVI</name>
<accession>A0A0D8XQF3</accession>
<dbReference type="Proteomes" id="UP000053766">
    <property type="component" value="Unassembled WGS sequence"/>
</dbReference>
<dbReference type="GO" id="GO:0000226">
    <property type="term" value="P:microtubule cytoskeleton organization"/>
    <property type="evidence" value="ECO:0007669"/>
    <property type="project" value="TreeGrafter"/>
</dbReference>
<evidence type="ECO:0000313" key="3">
    <source>
        <dbReference type="Proteomes" id="UP000053766"/>
    </source>
</evidence>
<dbReference type="InterPro" id="IPR033162">
    <property type="entry name" value="TBCD"/>
</dbReference>
<dbReference type="PANTHER" id="PTHR12658">
    <property type="entry name" value="BETA-TUBULIN COFACTOR D"/>
    <property type="match status" value="1"/>
</dbReference>
<dbReference type="Pfam" id="PF23579">
    <property type="entry name" value="ARM_TBCD"/>
    <property type="match status" value="1"/>
</dbReference>
<dbReference type="STRING" id="29172.A0A0D8XQF3"/>
<dbReference type="GO" id="GO:0007023">
    <property type="term" value="P:post-chaperonin tubulin folding pathway"/>
    <property type="evidence" value="ECO:0007669"/>
    <property type="project" value="InterPro"/>
</dbReference>
<feature type="non-terminal residue" evidence="2">
    <location>
        <position position="1"/>
    </location>
</feature>
<dbReference type="PANTHER" id="PTHR12658:SF0">
    <property type="entry name" value="TUBULIN-SPECIFIC CHAPERONE D"/>
    <property type="match status" value="1"/>
</dbReference>
<evidence type="ECO:0000256" key="1">
    <source>
        <dbReference type="SAM" id="MobiDB-lite"/>
    </source>
</evidence>
<dbReference type="GO" id="GO:0034333">
    <property type="term" value="P:adherens junction assembly"/>
    <property type="evidence" value="ECO:0007669"/>
    <property type="project" value="TreeGrafter"/>
</dbReference>
<dbReference type="OrthoDB" id="10253476at2759"/>
<organism evidence="2 3">
    <name type="scientific">Dictyocaulus viviparus</name>
    <name type="common">Bovine lungworm</name>
    <dbReference type="NCBI Taxonomy" id="29172"/>
    <lineage>
        <taxon>Eukaryota</taxon>
        <taxon>Metazoa</taxon>
        <taxon>Ecdysozoa</taxon>
        <taxon>Nematoda</taxon>
        <taxon>Chromadorea</taxon>
        <taxon>Rhabditida</taxon>
        <taxon>Rhabditina</taxon>
        <taxon>Rhabditomorpha</taxon>
        <taxon>Strongyloidea</taxon>
        <taxon>Metastrongylidae</taxon>
        <taxon>Dictyocaulus</taxon>
    </lineage>
</organism>
<dbReference type="GO" id="GO:0016328">
    <property type="term" value="C:lateral plasma membrane"/>
    <property type="evidence" value="ECO:0007669"/>
    <property type="project" value="TreeGrafter"/>
</dbReference>
<dbReference type="GO" id="GO:0005096">
    <property type="term" value="F:GTPase activator activity"/>
    <property type="evidence" value="ECO:0007669"/>
    <property type="project" value="InterPro"/>
</dbReference>
<dbReference type="GO" id="GO:0048487">
    <property type="term" value="F:beta-tubulin binding"/>
    <property type="evidence" value="ECO:0007669"/>
    <property type="project" value="InterPro"/>
</dbReference>
<reference evidence="2 3" key="1">
    <citation type="submission" date="2013-11" db="EMBL/GenBank/DDBJ databases">
        <title>Draft genome of the bovine lungworm Dictyocaulus viviparus.</title>
        <authorList>
            <person name="Mitreva M."/>
        </authorList>
    </citation>
    <scope>NUCLEOTIDE SEQUENCE [LARGE SCALE GENOMIC DNA]</scope>
    <source>
        <strain evidence="2 3">HannoverDv2000</strain>
    </source>
</reference>